<dbReference type="SUPFAM" id="SSF50465">
    <property type="entry name" value="EF-Tu/eEF-1alpha/eIF2-gamma C-terminal domain"/>
    <property type="match status" value="1"/>
</dbReference>
<accession>A0A9D2NXM7</accession>
<dbReference type="SUPFAM" id="SSF50447">
    <property type="entry name" value="Translation proteins"/>
    <property type="match status" value="1"/>
</dbReference>
<dbReference type="InterPro" id="IPR027417">
    <property type="entry name" value="P-loop_NTPase"/>
</dbReference>
<comment type="function">
    <text evidence="7">Translation factor necessary for the incorporation of selenocysteine into proteins. It probably replaces EF-Tu for the insertion of selenocysteine directed by the UGA codon. SelB binds GTP and GDP.</text>
</comment>
<dbReference type="InterPro" id="IPR015191">
    <property type="entry name" value="SelB_WHD4"/>
</dbReference>
<dbReference type="InterPro" id="IPR009000">
    <property type="entry name" value="Transl_B-barrel_sf"/>
</dbReference>
<comment type="subcellular location">
    <subcellularLocation>
        <location evidence="1">Cytoplasm</location>
    </subcellularLocation>
</comment>
<evidence type="ECO:0000256" key="7">
    <source>
        <dbReference type="ARBA" id="ARBA00025526"/>
    </source>
</evidence>
<dbReference type="GO" id="GO:0005829">
    <property type="term" value="C:cytosol"/>
    <property type="evidence" value="ECO:0007669"/>
    <property type="project" value="TreeGrafter"/>
</dbReference>
<dbReference type="Pfam" id="PF09107">
    <property type="entry name" value="WHD_3rd_SelB"/>
    <property type="match status" value="1"/>
</dbReference>
<keyword evidence="6" id="KW-0342">GTP-binding</keyword>
<dbReference type="InterPro" id="IPR050055">
    <property type="entry name" value="EF-Tu_GTPase"/>
</dbReference>
<dbReference type="InterPro" id="IPR031157">
    <property type="entry name" value="G_TR_CS"/>
</dbReference>
<dbReference type="Gene3D" id="1.10.10.10">
    <property type="entry name" value="Winged helix-like DNA-binding domain superfamily/Winged helix DNA-binding domain"/>
    <property type="match status" value="1"/>
</dbReference>
<proteinExistence type="predicted"/>
<dbReference type="CDD" id="cd04171">
    <property type="entry name" value="SelB"/>
    <property type="match status" value="1"/>
</dbReference>
<dbReference type="PANTHER" id="PTHR43721:SF22">
    <property type="entry name" value="ELONGATION FACTOR TU, MITOCHONDRIAL"/>
    <property type="match status" value="1"/>
</dbReference>
<dbReference type="SUPFAM" id="SSF52540">
    <property type="entry name" value="P-loop containing nucleoside triphosphate hydrolases"/>
    <property type="match status" value="1"/>
</dbReference>
<evidence type="ECO:0000259" key="9">
    <source>
        <dbReference type="PROSITE" id="PS51722"/>
    </source>
</evidence>
<dbReference type="GO" id="GO:0003924">
    <property type="term" value="F:GTPase activity"/>
    <property type="evidence" value="ECO:0007669"/>
    <property type="project" value="InterPro"/>
</dbReference>
<dbReference type="InterPro" id="IPR036388">
    <property type="entry name" value="WH-like_DNA-bd_sf"/>
</dbReference>
<comment type="caution">
    <text evidence="10">The sequence shown here is derived from an EMBL/GenBank/DDBJ whole genome shotgun (WGS) entry which is preliminary data.</text>
</comment>
<dbReference type="InterPro" id="IPR004535">
    <property type="entry name" value="Transl_elong_SelB"/>
</dbReference>
<dbReference type="EMBL" id="DWWK01000196">
    <property type="protein sequence ID" value="HJC39739.1"/>
    <property type="molecule type" value="Genomic_DNA"/>
</dbReference>
<dbReference type="AlphaFoldDB" id="A0A9D2NXM7"/>
<keyword evidence="3" id="KW-0963">Cytoplasm</keyword>
<dbReference type="GO" id="GO:0005525">
    <property type="term" value="F:GTP binding"/>
    <property type="evidence" value="ECO:0007669"/>
    <property type="project" value="UniProtKB-KW"/>
</dbReference>
<keyword evidence="5" id="KW-0648">Protein biosynthesis</keyword>
<evidence type="ECO:0000256" key="3">
    <source>
        <dbReference type="ARBA" id="ARBA00022490"/>
    </source>
</evidence>
<dbReference type="CDD" id="cd03696">
    <property type="entry name" value="SelB_II"/>
    <property type="match status" value="1"/>
</dbReference>
<dbReference type="Pfam" id="PF00009">
    <property type="entry name" value="GTP_EFTU"/>
    <property type="match status" value="1"/>
</dbReference>
<dbReference type="InterPro" id="IPR000795">
    <property type="entry name" value="T_Tr_GTP-bd_dom"/>
</dbReference>
<dbReference type="InterPro" id="IPR005225">
    <property type="entry name" value="Small_GTP-bd"/>
</dbReference>
<dbReference type="PRINTS" id="PR00315">
    <property type="entry name" value="ELONGATNFCT"/>
</dbReference>
<dbReference type="Pfam" id="PF25461">
    <property type="entry name" value="Beta-barrel_SelB"/>
    <property type="match status" value="1"/>
</dbReference>
<evidence type="ECO:0000256" key="4">
    <source>
        <dbReference type="ARBA" id="ARBA00022741"/>
    </source>
</evidence>
<dbReference type="NCBIfam" id="TIGR00231">
    <property type="entry name" value="small_GTP"/>
    <property type="match status" value="1"/>
</dbReference>
<dbReference type="GO" id="GO:0003746">
    <property type="term" value="F:translation elongation factor activity"/>
    <property type="evidence" value="ECO:0007669"/>
    <property type="project" value="UniProtKB-KW"/>
</dbReference>
<evidence type="ECO:0000313" key="11">
    <source>
        <dbReference type="Proteomes" id="UP000823894"/>
    </source>
</evidence>
<dbReference type="InterPro" id="IPR057335">
    <property type="entry name" value="Beta-barrel_SelB"/>
</dbReference>
<dbReference type="InterPro" id="IPR004161">
    <property type="entry name" value="EFTu-like_2"/>
</dbReference>
<evidence type="ECO:0000313" key="10">
    <source>
        <dbReference type="EMBL" id="HJC39739.1"/>
    </source>
</evidence>
<dbReference type="PROSITE" id="PS51722">
    <property type="entry name" value="G_TR_2"/>
    <property type="match status" value="1"/>
</dbReference>
<dbReference type="PANTHER" id="PTHR43721">
    <property type="entry name" value="ELONGATION FACTOR TU-RELATED"/>
    <property type="match status" value="1"/>
</dbReference>
<reference evidence="10" key="1">
    <citation type="journal article" date="2021" name="PeerJ">
        <title>Extensive microbial diversity within the chicken gut microbiome revealed by metagenomics and culture.</title>
        <authorList>
            <person name="Gilroy R."/>
            <person name="Ravi A."/>
            <person name="Getino M."/>
            <person name="Pursley I."/>
            <person name="Horton D.L."/>
            <person name="Alikhan N.F."/>
            <person name="Baker D."/>
            <person name="Gharbi K."/>
            <person name="Hall N."/>
            <person name="Watson M."/>
            <person name="Adriaenssens E.M."/>
            <person name="Foster-Nyarko E."/>
            <person name="Jarju S."/>
            <person name="Secka A."/>
            <person name="Antonio M."/>
            <person name="Oren A."/>
            <person name="Chaudhuri R.R."/>
            <person name="La Ragione R."/>
            <person name="Hildebrand F."/>
            <person name="Pallen M.J."/>
        </authorList>
    </citation>
    <scope>NUCLEOTIDE SEQUENCE</scope>
    <source>
        <strain evidence="10">ChiGjej1B1-1692</strain>
    </source>
</reference>
<dbReference type="Gene3D" id="3.40.50.300">
    <property type="entry name" value="P-loop containing nucleotide triphosphate hydrolases"/>
    <property type="match status" value="1"/>
</dbReference>
<organism evidence="10 11">
    <name type="scientific">Candidatus Mediterraneibacter faecigallinarum</name>
    <dbReference type="NCBI Taxonomy" id="2838669"/>
    <lineage>
        <taxon>Bacteria</taxon>
        <taxon>Bacillati</taxon>
        <taxon>Bacillota</taxon>
        <taxon>Clostridia</taxon>
        <taxon>Lachnospirales</taxon>
        <taxon>Lachnospiraceae</taxon>
        <taxon>Mediterraneibacter</taxon>
    </lineage>
</organism>
<dbReference type="Gene3D" id="1.10.10.2770">
    <property type="match status" value="1"/>
</dbReference>
<dbReference type="GO" id="GO:0003723">
    <property type="term" value="F:RNA binding"/>
    <property type="evidence" value="ECO:0007669"/>
    <property type="project" value="InterPro"/>
</dbReference>
<dbReference type="GO" id="GO:0001514">
    <property type="term" value="P:selenocysteine incorporation"/>
    <property type="evidence" value="ECO:0007669"/>
    <property type="project" value="InterPro"/>
</dbReference>
<reference evidence="10" key="2">
    <citation type="submission" date="2021-04" db="EMBL/GenBank/DDBJ databases">
        <authorList>
            <person name="Gilroy R."/>
        </authorList>
    </citation>
    <scope>NUCLEOTIDE SEQUENCE</scope>
    <source>
        <strain evidence="10">ChiGjej1B1-1692</strain>
    </source>
</reference>
<dbReference type="Gene3D" id="2.40.30.10">
    <property type="entry name" value="Translation factors"/>
    <property type="match status" value="1"/>
</dbReference>
<evidence type="ECO:0000256" key="8">
    <source>
        <dbReference type="ARBA" id="ARBA00031615"/>
    </source>
</evidence>
<dbReference type="CDD" id="cd15491">
    <property type="entry name" value="selB_III"/>
    <property type="match status" value="1"/>
</dbReference>
<sequence>MKNMIIGTAGHIDHGKTALIRALTGRDTDRLEEEKRRGITIDLGFTWFDLPGGGRAGIIDVPGHERFIRNMAAGVAGMDLVLLVIAADEGIMPQTKEHMDIMEMLGVRRYIIVLNKCDLVDEEWLDMAEEEIRRETEGTLFEGAPLVRVSAVTGMGINALKTEIVRMASADPGDRNAEGAARLPVDRVFTISGFGTVVTGTLLEGRIRQGDTLMAYPAGIRCRVRGIQVYGRDADCCCAGQRAALNLAGIEREEIRRGCVLASPGSVRSGRMVDVRLSLLKGAGRTVRNQTRLHFYSGSAEHLCRAVLLDAEALGPGESGFAQLRMESGTALKQGDRFVVRFYSPVETIGGGVVLEPDAPKERRFRPEVIERLEKREKGGPSELLEQQLRKYPETMASGEALARELGMTAEEAGECVRRLAESGKVMSFTLSGGEYLWHAEDEAAAEERLLDRSRQYLEAHPYRMGVPLGIISSTFPKMNQKLLDRYLALLCEKGILEKRGSLFAPAGYVGKQDETYRRVHAEVLRALEDAGYQFRKISDLDFSGIQKKDLDEILAVFSETGEITELSGGFCTLARYMEHACGRIADAFRGRERITVSEVRDLFGTGRKNAKLILEYTDRLGMTRKTGGESERTLAVFKKSKD</sequence>
<evidence type="ECO:0000256" key="1">
    <source>
        <dbReference type="ARBA" id="ARBA00004496"/>
    </source>
</evidence>
<feature type="domain" description="Tr-type G" evidence="9">
    <location>
        <begin position="1"/>
        <end position="173"/>
    </location>
</feature>
<evidence type="ECO:0000256" key="5">
    <source>
        <dbReference type="ARBA" id="ARBA00022917"/>
    </source>
</evidence>
<protein>
    <recommendedName>
        <fullName evidence="2">Selenocysteine-specific elongation factor</fullName>
    </recommendedName>
    <alternativeName>
        <fullName evidence="8">SelB translation factor</fullName>
    </alternativeName>
</protein>
<dbReference type="PROSITE" id="PS00301">
    <property type="entry name" value="G_TR_1"/>
    <property type="match status" value="1"/>
</dbReference>
<keyword evidence="10" id="KW-0251">Elongation factor</keyword>
<keyword evidence="4" id="KW-0547">Nucleotide-binding</keyword>
<dbReference type="NCBIfam" id="TIGR00475">
    <property type="entry name" value="selB"/>
    <property type="match status" value="1"/>
</dbReference>
<evidence type="ECO:0000256" key="2">
    <source>
        <dbReference type="ARBA" id="ARBA00015953"/>
    </source>
</evidence>
<dbReference type="Pfam" id="PF03144">
    <property type="entry name" value="GTP_EFTU_D2"/>
    <property type="match status" value="1"/>
</dbReference>
<name>A0A9D2NXM7_9FIRM</name>
<gene>
    <name evidence="10" type="primary">selB</name>
    <name evidence="10" type="ORF">H9757_11900</name>
</gene>
<evidence type="ECO:0000256" key="6">
    <source>
        <dbReference type="ARBA" id="ARBA00023134"/>
    </source>
</evidence>
<dbReference type="InterPro" id="IPR009001">
    <property type="entry name" value="Transl_elong_EF1A/Init_IF2_C"/>
</dbReference>
<dbReference type="Proteomes" id="UP000823894">
    <property type="component" value="Unassembled WGS sequence"/>
</dbReference>